<evidence type="ECO:0000256" key="1">
    <source>
        <dbReference type="SAM" id="MobiDB-lite"/>
    </source>
</evidence>
<comment type="caution">
    <text evidence="2">The sequence shown here is derived from an EMBL/GenBank/DDBJ whole genome shotgun (WGS) entry which is preliminary data.</text>
</comment>
<name>A0A840LA64_9BURK</name>
<keyword evidence="3" id="KW-1185">Reference proteome</keyword>
<proteinExistence type="predicted"/>
<dbReference type="Proteomes" id="UP000562027">
    <property type="component" value="Unassembled WGS sequence"/>
</dbReference>
<accession>A0A840LA64</accession>
<dbReference type="EMBL" id="JACHLP010000007">
    <property type="protein sequence ID" value="MBB4845016.1"/>
    <property type="molecule type" value="Genomic_DNA"/>
</dbReference>
<feature type="region of interest" description="Disordered" evidence="1">
    <location>
        <begin position="132"/>
        <end position="178"/>
    </location>
</feature>
<evidence type="ECO:0000313" key="2">
    <source>
        <dbReference type="EMBL" id="MBB4845016.1"/>
    </source>
</evidence>
<gene>
    <name evidence="2" type="ORF">HNP55_003562</name>
</gene>
<sequence>MSGDLSCPVCGTELSLGVLFAEADAQQAFARLAAVSIPLGARVMQYLTLFTPPKSRLTVAKQVKLVLSLLPDLERQAIASKGREWTVPHALWAQGIDQMLAARDAARLDLPMKGHAYLYAILAGLADRHEGEAESKREAARKAQTRPGQAEGAASLASLLPTMPTASSGPVPLCSDEQIKKAVPMPEALRAQLLKRRPG</sequence>
<dbReference type="AlphaFoldDB" id="A0A840LA64"/>
<organism evidence="2 3">
    <name type="scientific">Roseateles oligotrophus</name>
    <dbReference type="NCBI Taxonomy" id="1769250"/>
    <lineage>
        <taxon>Bacteria</taxon>
        <taxon>Pseudomonadati</taxon>
        <taxon>Pseudomonadota</taxon>
        <taxon>Betaproteobacteria</taxon>
        <taxon>Burkholderiales</taxon>
        <taxon>Sphaerotilaceae</taxon>
        <taxon>Roseateles</taxon>
    </lineage>
</organism>
<evidence type="ECO:0000313" key="3">
    <source>
        <dbReference type="Proteomes" id="UP000562027"/>
    </source>
</evidence>
<reference evidence="2 3" key="1">
    <citation type="submission" date="2020-08" db="EMBL/GenBank/DDBJ databases">
        <title>Functional genomics of gut bacteria from endangered species of beetles.</title>
        <authorList>
            <person name="Carlos-Shanley C."/>
        </authorList>
    </citation>
    <scope>NUCLEOTIDE SEQUENCE [LARGE SCALE GENOMIC DNA]</scope>
    <source>
        <strain evidence="2 3">S00239</strain>
    </source>
</reference>
<dbReference type="RefSeq" id="WP_184302353.1">
    <property type="nucleotide sequence ID" value="NZ_JACHLP010000007.1"/>
</dbReference>
<feature type="compositionally biased region" description="Basic and acidic residues" evidence="1">
    <location>
        <begin position="132"/>
        <end position="141"/>
    </location>
</feature>
<protein>
    <submittedName>
        <fullName evidence="2">Uncharacterized protein</fullName>
    </submittedName>
</protein>